<organism evidence="2 3">
    <name type="scientific">Basidiobolus ranarum</name>
    <dbReference type="NCBI Taxonomy" id="34480"/>
    <lineage>
        <taxon>Eukaryota</taxon>
        <taxon>Fungi</taxon>
        <taxon>Fungi incertae sedis</taxon>
        <taxon>Zoopagomycota</taxon>
        <taxon>Entomophthoromycotina</taxon>
        <taxon>Basidiobolomycetes</taxon>
        <taxon>Basidiobolales</taxon>
        <taxon>Basidiobolaceae</taxon>
        <taxon>Basidiobolus</taxon>
    </lineage>
</organism>
<evidence type="ECO:0000313" key="2">
    <source>
        <dbReference type="EMBL" id="KAK9662175.1"/>
    </source>
</evidence>
<dbReference type="Pfam" id="PF00668">
    <property type="entry name" value="Condensation"/>
    <property type="match status" value="1"/>
</dbReference>
<feature type="domain" description="Condensation" evidence="1">
    <location>
        <begin position="9"/>
        <end position="293"/>
    </location>
</feature>
<sequence length="337" mass="38166">MNESSVAFFQVVIRDYTPQWLHINCTEDSIAEATATCLTTDKQNHFSLGQPNMRLALMETDTNKSMLVISWHHGILDAISWNLVLDDVHAVYNQQTRPKTYPYKHFIASLHSRTPAFIAGEKAYWKNRLSQLDVESFPKLEASNDESGMIRLPGFIEIPIQIITQFAQMNKVTIFTLLKAVWAMLLRKYTQSEEVVFGYTVSGRSSELEGVSSMIGPCINTLPCHVRYDGSATIGEWIQSIHSDYISSLSYQQSSLREIQGWAGISPLIDSLLDYKTDAASESVKTGIQSPDKTTNLQLIPLAGNERTEVCKQFMISWRLYIKNVFEPVINQLFSIH</sequence>
<dbReference type="PANTHER" id="PTHR45527:SF1">
    <property type="entry name" value="FATTY ACID SYNTHASE"/>
    <property type="match status" value="1"/>
</dbReference>
<accession>A0ABR2VJN7</accession>
<reference evidence="2 3" key="1">
    <citation type="submission" date="2023-04" db="EMBL/GenBank/DDBJ databases">
        <title>Genome of Basidiobolus ranarum AG-B5.</title>
        <authorList>
            <person name="Stajich J.E."/>
            <person name="Carter-House D."/>
            <person name="Gryganskyi A."/>
        </authorList>
    </citation>
    <scope>NUCLEOTIDE SEQUENCE [LARGE SCALE GENOMIC DNA]</scope>
    <source>
        <strain evidence="2 3">AG-B5</strain>
    </source>
</reference>
<dbReference type="PANTHER" id="PTHR45527">
    <property type="entry name" value="NONRIBOSOMAL PEPTIDE SYNTHETASE"/>
    <property type="match status" value="1"/>
</dbReference>
<proteinExistence type="predicted"/>
<dbReference type="Proteomes" id="UP001479436">
    <property type="component" value="Unassembled WGS sequence"/>
</dbReference>
<dbReference type="Gene3D" id="3.30.559.10">
    <property type="entry name" value="Chloramphenicol acetyltransferase-like domain"/>
    <property type="match status" value="1"/>
</dbReference>
<dbReference type="EMBL" id="JASJQH010012076">
    <property type="protein sequence ID" value="KAK9662175.1"/>
    <property type="molecule type" value="Genomic_DNA"/>
</dbReference>
<dbReference type="SUPFAM" id="SSF52777">
    <property type="entry name" value="CoA-dependent acyltransferases"/>
    <property type="match status" value="2"/>
</dbReference>
<dbReference type="InterPro" id="IPR023213">
    <property type="entry name" value="CAT-like_dom_sf"/>
</dbReference>
<dbReference type="InterPro" id="IPR001242">
    <property type="entry name" value="Condensation_dom"/>
</dbReference>
<dbReference type="Gene3D" id="3.30.559.30">
    <property type="entry name" value="Nonribosomal peptide synthetase, condensation domain"/>
    <property type="match status" value="1"/>
</dbReference>
<evidence type="ECO:0000313" key="3">
    <source>
        <dbReference type="Proteomes" id="UP001479436"/>
    </source>
</evidence>
<comment type="caution">
    <text evidence="2">The sequence shown here is derived from an EMBL/GenBank/DDBJ whole genome shotgun (WGS) entry which is preliminary data.</text>
</comment>
<evidence type="ECO:0000259" key="1">
    <source>
        <dbReference type="Pfam" id="PF00668"/>
    </source>
</evidence>
<name>A0ABR2VJN7_9FUNG</name>
<gene>
    <name evidence="2" type="ORF">K7432_018170</name>
</gene>
<protein>
    <recommendedName>
        <fullName evidence="1">Condensation domain-containing protein</fullName>
    </recommendedName>
</protein>
<keyword evidence="3" id="KW-1185">Reference proteome</keyword>